<evidence type="ECO:0000313" key="3">
    <source>
        <dbReference type="Proteomes" id="UP000006690"/>
    </source>
</evidence>
<proteinExistence type="predicted"/>
<dbReference type="Proteomes" id="UP000006690">
    <property type="component" value="Chromosome"/>
</dbReference>
<dbReference type="eggNOG" id="COG4723">
    <property type="taxonomic scope" value="Bacteria"/>
</dbReference>
<evidence type="ECO:0000256" key="1">
    <source>
        <dbReference type="SAM" id="Phobius"/>
    </source>
</evidence>
<reference evidence="3" key="1">
    <citation type="journal article" date="2012" name="Appl. Microbiol. Biotechnol.">
        <title>The complete genome sequence of Pantoea ananatis AJ13355, an organism with great biotechnological potential.</title>
        <authorList>
            <person name="Hara Y."/>
            <person name="Kadotani N."/>
            <person name="Izui H."/>
            <person name="Katashkina J.I."/>
            <person name="Kuvaeva T.M."/>
            <person name="Andreeva I.G."/>
            <person name="Golubeva L.I."/>
            <person name="Malko D.B."/>
            <person name="Makeev V.J."/>
            <person name="Mashko S.V."/>
            <person name="Kozlov Y.I."/>
        </authorList>
    </citation>
    <scope>NUCLEOTIDE SEQUENCE [LARGE SCALE GENOMIC DNA]</scope>
    <source>
        <strain evidence="3">AJ13355</strain>
    </source>
</reference>
<dbReference type="EMBL" id="AP012032">
    <property type="protein sequence ID" value="BAK10849.1"/>
    <property type="molecule type" value="Genomic_DNA"/>
</dbReference>
<protein>
    <submittedName>
        <fullName evidence="2">Lambda tail assembly I</fullName>
    </submittedName>
</protein>
<dbReference type="PATRIC" id="fig|932677.3.peg.874"/>
<gene>
    <name evidence="2" type="ordered locus">PAJ_0769</name>
</gene>
<organism evidence="2 3">
    <name type="scientific">Pantoea ananatis (strain AJ13355)</name>
    <dbReference type="NCBI Taxonomy" id="932677"/>
    <lineage>
        <taxon>Bacteria</taxon>
        <taxon>Pseudomonadati</taxon>
        <taxon>Pseudomonadota</taxon>
        <taxon>Gammaproteobacteria</taxon>
        <taxon>Enterobacterales</taxon>
        <taxon>Erwiniaceae</taxon>
        <taxon>Pantoea</taxon>
    </lineage>
</organism>
<accession>A0A0H3KUA3</accession>
<dbReference type="AlphaFoldDB" id="A0A0H3KUA3"/>
<feature type="transmembrane region" description="Helical" evidence="1">
    <location>
        <begin position="137"/>
        <end position="161"/>
    </location>
</feature>
<feature type="transmembrane region" description="Helical" evidence="1">
    <location>
        <begin position="167"/>
        <end position="188"/>
    </location>
</feature>
<dbReference type="HOGENOM" id="CLU_099041_0_0_6"/>
<keyword evidence="1" id="KW-0812">Transmembrane</keyword>
<dbReference type="KEGG" id="paj:PAJ_0769"/>
<keyword evidence="1" id="KW-1133">Transmembrane helix</keyword>
<keyword evidence="1" id="KW-0472">Membrane</keyword>
<sequence length="250" mass="26556">MPLFISATTSFFIITRAIFRHAFLTATTGVTERYGLSGVRSWLMLKTMRLKGIMAKKFGRVHRFHVADLRELIRAMCSQVPGFKKYVSNAHLNGVRFAFFSGKDNISLQEFDMCSASAEFEMEPIIEGSKRGGTLQIIIGAVAIVAAFFTAGASLAAYGAALGTATAAGLATTALTSLGISMLLGGVVQMLTPQPKFNVGASSSTDNKPNYAFGAPVNTVAMGYPVPVLYGEREIGGAIISAGSFTSDQQ</sequence>
<name>A0A0H3KUA3_PANAA</name>
<evidence type="ECO:0000313" key="2">
    <source>
        <dbReference type="EMBL" id="BAK10849.1"/>
    </source>
</evidence>